<protein>
    <recommendedName>
        <fullName evidence="3">HAT C-terminal dimerisation domain-containing protein</fullName>
    </recommendedName>
</protein>
<accession>A0A5B0RFA1</accession>
<dbReference type="EMBL" id="VDEP01000204">
    <property type="protein sequence ID" value="KAA1124377.1"/>
    <property type="molecule type" value="Genomic_DNA"/>
</dbReference>
<dbReference type="AlphaFoldDB" id="A0A5B0RFA1"/>
<organism evidence="1 2">
    <name type="scientific">Puccinia graminis f. sp. tritici</name>
    <dbReference type="NCBI Taxonomy" id="56615"/>
    <lineage>
        <taxon>Eukaryota</taxon>
        <taxon>Fungi</taxon>
        <taxon>Dikarya</taxon>
        <taxon>Basidiomycota</taxon>
        <taxon>Pucciniomycotina</taxon>
        <taxon>Pucciniomycetes</taxon>
        <taxon>Pucciniales</taxon>
        <taxon>Pucciniaceae</taxon>
        <taxon>Puccinia</taxon>
    </lineage>
</organism>
<proteinExistence type="predicted"/>
<dbReference type="InterPro" id="IPR012337">
    <property type="entry name" value="RNaseH-like_sf"/>
</dbReference>
<evidence type="ECO:0000313" key="2">
    <source>
        <dbReference type="Proteomes" id="UP000325313"/>
    </source>
</evidence>
<dbReference type="Proteomes" id="UP000325313">
    <property type="component" value="Unassembled WGS sequence"/>
</dbReference>
<sequence>MDIFELAFGADSADVTQALELLKREFLHTKDTLKPIYTNVPPTDPNVMLIPRPSTAPAQSLMARLASHMTQQPTAQEDKIEAYLKADLSFKDRDIDDKDTPLRWWKANQKTYPTLAVMAWAYLGSTGVRLKKWL</sequence>
<evidence type="ECO:0008006" key="3">
    <source>
        <dbReference type="Google" id="ProtNLM"/>
    </source>
</evidence>
<evidence type="ECO:0000313" key="1">
    <source>
        <dbReference type="EMBL" id="KAA1124377.1"/>
    </source>
</evidence>
<name>A0A5B0RFA1_PUCGR</name>
<gene>
    <name evidence="1" type="ORF">PGTUg99_029610</name>
</gene>
<comment type="caution">
    <text evidence="1">The sequence shown here is derived from an EMBL/GenBank/DDBJ whole genome shotgun (WGS) entry which is preliminary data.</text>
</comment>
<reference evidence="1 2" key="1">
    <citation type="submission" date="2019-05" db="EMBL/GenBank/DDBJ databases">
        <title>Emergence of the Ug99 lineage of the wheat stem rust pathogen through somatic hybridization.</title>
        <authorList>
            <person name="Li F."/>
            <person name="Upadhyaya N.M."/>
            <person name="Sperschneider J."/>
            <person name="Matny O."/>
            <person name="Nguyen-Phuc H."/>
            <person name="Mago R."/>
            <person name="Raley C."/>
            <person name="Miller M.E."/>
            <person name="Silverstein K.A.T."/>
            <person name="Henningsen E."/>
            <person name="Hirsch C.D."/>
            <person name="Visser B."/>
            <person name="Pretorius Z.A."/>
            <person name="Steffenson B.J."/>
            <person name="Schwessinger B."/>
            <person name="Dodds P.N."/>
            <person name="Figueroa M."/>
        </authorList>
    </citation>
    <scope>NUCLEOTIDE SEQUENCE [LARGE SCALE GENOMIC DNA]</scope>
    <source>
        <strain evidence="1 2">Ug99</strain>
    </source>
</reference>
<dbReference type="SUPFAM" id="SSF53098">
    <property type="entry name" value="Ribonuclease H-like"/>
    <property type="match status" value="1"/>
</dbReference>